<dbReference type="Gene3D" id="1.20.1090.10">
    <property type="entry name" value="Dehydroquinate synthase-like - alpha domain"/>
    <property type="match status" value="1"/>
</dbReference>
<dbReference type="EMBL" id="JH795857">
    <property type="protein sequence ID" value="EJU05087.1"/>
    <property type="molecule type" value="Genomic_DNA"/>
</dbReference>
<dbReference type="GeneID" id="63692217"/>
<dbReference type="CDD" id="cd08192">
    <property type="entry name" value="MAR-like"/>
    <property type="match status" value="1"/>
</dbReference>
<dbReference type="Gene3D" id="3.40.50.1970">
    <property type="match status" value="1"/>
</dbReference>
<evidence type="ECO:0000313" key="5">
    <source>
        <dbReference type="Proteomes" id="UP000030653"/>
    </source>
</evidence>
<dbReference type="GO" id="GO:0004022">
    <property type="term" value="F:alcohol dehydrogenase (NAD+) activity"/>
    <property type="evidence" value="ECO:0007669"/>
    <property type="project" value="TreeGrafter"/>
</dbReference>
<dbReference type="Pfam" id="PF00465">
    <property type="entry name" value="Fe-ADH"/>
    <property type="match status" value="1"/>
</dbReference>
<accession>M5GE52</accession>
<keyword evidence="1" id="KW-0560">Oxidoreductase</keyword>
<dbReference type="AlphaFoldDB" id="M5GE52"/>
<sequence length="395" mass="42050">MSTLPSPQGSYYTSPLKAVHYGRSSLLSLPSSLQSLNASRVFLLTGNSISKTALCERVKQLIGDKLVGVNNGIGQHAPIAGIRKAMADVTAANADTLVALGGGSPIDAAKAIKYFLHTSSPSSSPSVWLNILIIPTTLSNADTTQNAGYTDDQGQKVSVSAVELCPQVIIYDAEATLDTPQRLWLSSGMRSVDHAIETLYRRGMPPPVLATALQALPMLFTHLLASHQHPEDLGTREQLQLACWLSLYPNPLPGAVGLSHGLGHALGATYAIPHGITSCLTLAASCARVARRTKPEYQALLSEALRRVEGSVPDLPPPTSRFSKPGDSVLPQGAQDGVKLAGYVDALVHTLGLGSTLREYGIGKEEFESICMHGHGDENPDVGREEVLEILEEIW</sequence>
<dbReference type="RefSeq" id="XP_040631981.1">
    <property type="nucleotide sequence ID" value="XM_040777155.1"/>
</dbReference>
<dbReference type="Pfam" id="PF25137">
    <property type="entry name" value="ADH_Fe_C"/>
    <property type="match status" value="1"/>
</dbReference>
<name>M5GE52_DACPD</name>
<organism evidence="4 5">
    <name type="scientific">Dacryopinax primogenitus (strain DJM 731)</name>
    <name type="common">Brown rot fungus</name>
    <dbReference type="NCBI Taxonomy" id="1858805"/>
    <lineage>
        <taxon>Eukaryota</taxon>
        <taxon>Fungi</taxon>
        <taxon>Dikarya</taxon>
        <taxon>Basidiomycota</taxon>
        <taxon>Agaricomycotina</taxon>
        <taxon>Dacrymycetes</taxon>
        <taxon>Dacrymycetales</taxon>
        <taxon>Dacrymycetaceae</taxon>
        <taxon>Dacryopinax</taxon>
    </lineage>
</organism>
<dbReference type="HOGENOM" id="CLU_007207_0_2_1"/>
<evidence type="ECO:0000256" key="1">
    <source>
        <dbReference type="ARBA" id="ARBA00023002"/>
    </source>
</evidence>
<dbReference type="STRING" id="1858805.M5GE52"/>
<feature type="domain" description="Fe-containing alcohol dehydrogenase-like C-terminal" evidence="3">
    <location>
        <begin position="186"/>
        <end position="393"/>
    </location>
</feature>
<gene>
    <name evidence="4" type="ORF">DACRYDRAFT_93425</name>
</gene>
<dbReference type="InterPro" id="IPR039697">
    <property type="entry name" value="Alcohol_dehydrogenase_Fe"/>
</dbReference>
<keyword evidence="5" id="KW-1185">Reference proteome</keyword>
<dbReference type="SUPFAM" id="SSF56796">
    <property type="entry name" value="Dehydroquinate synthase-like"/>
    <property type="match status" value="1"/>
</dbReference>
<proteinExistence type="predicted"/>
<evidence type="ECO:0000259" key="3">
    <source>
        <dbReference type="Pfam" id="PF25137"/>
    </source>
</evidence>
<dbReference type="InterPro" id="IPR018211">
    <property type="entry name" value="ADH_Fe_CS"/>
</dbReference>
<protein>
    <submittedName>
        <fullName evidence="4">Dehydroquinate synthase-like protein</fullName>
    </submittedName>
</protein>
<evidence type="ECO:0000259" key="2">
    <source>
        <dbReference type="Pfam" id="PF00465"/>
    </source>
</evidence>
<dbReference type="PANTHER" id="PTHR11496">
    <property type="entry name" value="ALCOHOL DEHYDROGENASE"/>
    <property type="match status" value="1"/>
</dbReference>
<dbReference type="OrthoDB" id="3360544at2759"/>
<dbReference type="InterPro" id="IPR001670">
    <property type="entry name" value="ADH_Fe/GldA"/>
</dbReference>
<dbReference type="GO" id="GO:0046872">
    <property type="term" value="F:metal ion binding"/>
    <property type="evidence" value="ECO:0007669"/>
    <property type="project" value="InterPro"/>
</dbReference>
<feature type="domain" description="Alcohol dehydrogenase iron-type/glycerol dehydrogenase GldA" evidence="2">
    <location>
        <begin position="19"/>
        <end position="172"/>
    </location>
</feature>
<dbReference type="Proteomes" id="UP000030653">
    <property type="component" value="Unassembled WGS sequence"/>
</dbReference>
<evidence type="ECO:0000313" key="4">
    <source>
        <dbReference type="EMBL" id="EJU05087.1"/>
    </source>
</evidence>
<dbReference type="GO" id="GO:0005739">
    <property type="term" value="C:mitochondrion"/>
    <property type="evidence" value="ECO:0007669"/>
    <property type="project" value="TreeGrafter"/>
</dbReference>
<reference evidence="4 5" key="1">
    <citation type="journal article" date="2012" name="Science">
        <title>The Paleozoic origin of enzymatic lignin decomposition reconstructed from 31 fungal genomes.</title>
        <authorList>
            <person name="Floudas D."/>
            <person name="Binder M."/>
            <person name="Riley R."/>
            <person name="Barry K."/>
            <person name="Blanchette R.A."/>
            <person name="Henrissat B."/>
            <person name="Martinez A.T."/>
            <person name="Otillar R."/>
            <person name="Spatafora J.W."/>
            <person name="Yadav J.S."/>
            <person name="Aerts A."/>
            <person name="Benoit I."/>
            <person name="Boyd A."/>
            <person name="Carlson A."/>
            <person name="Copeland A."/>
            <person name="Coutinho P.M."/>
            <person name="de Vries R.P."/>
            <person name="Ferreira P."/>
            <person name="Findley K."/>
            <person name="Foster B."/>
            <person name="Gaskell J."/>
            <person name="Glotzer D."/>
            <person name="Gorecki P."/>
            <person name="Heitman J."/>
            <person name="Hesse C."/>
            <person name="Hori C."/>
            <person name="Igarashi K."/>
            <person name="Jurgens J.A."/>
            <person name="Kallen N."/>
            <person name="Kersten P."/>
            <person name="Kohler A."/>
            <person name="Kuees U."/>
            <person name="Kumar T.K.A."/>
            <person name="Kuo A."/>
            <person name="LaButti K."/>
            <person name="Larrondo L.F."/>
            <person name="Lindquist E."/>
            <person name="Ling A."/>
            <person name="Lombard V."/>
            <person name="Lucas S."/>
            <person name="Lundell T."/>
            <person name="Martin R."/>
            <person name="McLaughlin D.J."/>
            <person name="Morgenstern I."/>
            <person name="Morin E."/>
            <person name="Murat C."/>
            <person name="Nagy L.G."/>
            <person name="Nolan M."/>
            <person name="Ohm R.A."/>
            <person name="Patyshakuliyeva A."/>
            <person name="Rokas A."/>
            <person name="Ruiz-Duenas F.J."/>
            <person name="Sabat G."/>
            <person name="Salamov A."/>
            <person name="Samejima M."/>
            <person name="Schmutz J."/>
            <person name="Slot J.C."/>
            <person name="St John F."/>
            <person name="Stenlid J."/>
            <person name="Sun H."/>
            <person name="Sun S."/>
            <person name="Syed K."/>
            <person name="Tsang A."/>
            <person name="Wiebenga A."/>
            <person name="Young D."/>
            <person name="Pisabarro A."/>
            <person name="Eastwood D.C."/>
            <person name="Martin F."/>
            <person name="Cullen D."/>
            <person name="Grigoriev I.V."/>
            <person name="Hibbett D.S."/>
        </authorList>
    </citation>
    <scope>NUCLEOTIDE SEQUENCE [LARGE SCALE GENOMIC DNA]</scope>
    <source>
        <strain evidence="4 5">DJM-731 SS1</strain>
    </source>
</reference>
<dbReference type="InterPro" id="IPR056798">
    <property type="entry name" value="ADH_Fe_C"/>
</dbReference>
<dbReference type="PANTHER" id="PTHR11496:SF97">
    <property type="entry name" value="ALCOHOL DEHYDROGENASE IRON-TYPE_GLYCEROL DEHYDROGENASE GLDA DOMAIN-CONTAINING PROTEIN"/>
    <property type="match status" value="1"/>
</dbReference>
<dbReference type="OMA" id="HTAHYNH"/>
<dbReference type="PROSITE" id="PS00060">
    <property type="entry name" value="ADH_IRON_2"/>
    <property type="match status" value="1"/>
</dbReference>